<dbReference type="RefSeq" id="WP_174824362.1">
    <property type="nucleotide sequence ID" value="NZ_BJNH01000055.1"/>
</dbReference>
<comment type="caution">
    <text evidence="2">The sequence shown here is derived from an EMBL/GenBank/DDBJ whole genome shotgun (WGS) entry which is preliminary data.</text>
</comment>
<keyword evidence="3" id="KW-1185">Reference proteome</keyword>
<dbReference type="Proteomes" id="UP000320693">
    <property type="component" value="Unassembled WGS sequence"/>
</dbReference>
<feature type="region of interest" description="Disordered" evidence="1">
    <location>
        <begin position="1"/>
        <end position="29"/>
    </location>
</feature>
<sequence length="66" mass="7119">MRHKDATKRSAQEVEQLAAAADRGEPVRPADVERNDAMLAGGPGADLASHRDRHHRHLVVGDDLSG</sequence>
<gene>
    <name evidence="2" type="ORF">PSA01_45020</name>
</gene>
<reference evidence="2 3" key="1">
    <citation type="submission" date="2019-06" db="EMBL/GenBank/DDBJ databases">
        <title>Whole genome shotgun sequence of Pseudonocardia saturnea NBRC 14499.</title>
        <authorList>
            <person name="Hosoyama A."/>
            <person name="Uohara A."/>
            <person name="Ohji S."/>
            <person name="Ichikawa N."/>
        </authorList>
    </citation>
    <scope>NUCLEOTIDE SEQUENCE [LARGE SCALE GENOMIC DNA]</scope>
    <source>
        <strain evidence="2 3">NBRC 14499</strain>
    </source>
</reference>
<proteinExistence type="predicted"/>
<name>A0ABQ0S3I6_9PSEU</name>
<evidence type="ECO:0000313" key="3">
    <source>
        <dbReference type="Proteomes" id="UP000320693"/>
    </source>
</evidence>
<dbReference type="EMBL" id="BJNH01000055">
    <property type="protein sequence ID" value="GEC27473.1"/>
    <property type="molecule type" value="Genomic_DNA"/>
</dbReference>
<protein>
    <submittedName>
        <fullName evidence="2">Uncharacterized protein</fullName>
    </submittedName>
</protein>
<accession>A0ABQ0S3I6</accession>
<organism evidence="2 3">
    <name type="scientific">Pseudonocardia saturnea</name>
    <dbReference type="NCBI Taxonomy" id="33909"/>
    <lineage>
        <taxon>Bacteria</taxon>
        <taxon>Bacillati</taxon>
        <taxon>Actinomycetota</taxon>
        <taxon>Actinomycetes</taxon>
        <taxon>Pseudonocardiales</taxon>
        <taxon>Pseudonocardiaceae</taxon>
        <taxon>Pseudonocardia</taxon>
    </lineage>
</organism>
<evidence type="ECO:0000313" key="2">
    <source>
        <dbReference type="EMBL" id="GEC27473.1"/>
    </source>
</evidence>
<evidence type="ECO:0000256" key="1">
    <source>
        <dbReference type="SAM" id="MobiDB-lite"/>
    </source>
</evidence>